<name>E1R7I8_SEDSS</name>
<dbReference type="STRING" id="573413.Spirs_3605"/>
<dbReference type="Proteomes" id="UP000002318">
    <property type="component" value="Chromosome"/>
</dbReference>
<dbReference type="InterPro" id="IPR051271">
    <property type="entry name" value="2C-system_Tx_regulators"/>
</dbReference>
<evidence type="ECO:0000313" key="12">
    <source>
        <dbReference type="EMBL" id="ADK82693.1"/>
    </source>
</evidence>
<dbReference type="PANTHER" id="PTHR45526">
    <property type="entry name" value="TRANSCRIPTIONAL REGULATORY PROTEIN DPIA"/>
    <property type="match status" value="1"/>
</dbReference>
<dbReference type="SMART" id="SM00448">
    <property type="entry name" value="REC"/>
    <property type="match status" value="1"/>
</dbReference>
<evidence type="ECO:0000256" key="1">
    <source>
        <dbReference type="ARBA" id="ARBA00004496"/>
    </source>
</evidence>
<dbReference type="eggNOG" id="COG4565">
    <property type="taxonomic scope" value="Bacteria"/>
</dbReference>
<dbReference type="PROSITE" id="PS50110">
    <property type="entry name" value="RESPONSE_REGULATORY"/>
    <property type="match status" value="1"/>
</dbReference>
<evidence type="ECO:0000256" key="9">
    <source>
        <dbReference type="PIRNR" id="PIRNR006171"/>
    </source>
</evidence>
<keyword evidence="13" id="KW-1185">Reference proteome</keyword>
<evidence type="ECO:0000259" key="11">
    <source>
        <dbReference type="PROSITE" id="PS50110"/>
    </source>
</evidence>
<keyword evidence="2 9" id="KW-0963">Cytoplasm</keyword>
<comment type="subcellular location">
    <subcellularLocation>
        <location evidence="1 9">Cytoplasm</location>
    </subcellularLocation>
</comment>
<dbReference type="AlphaFoldDB" id="E1R7I8"/>
<protein>
    <recommendedName>
        <fullName evidence="9">Transcriptional regulatory protein</fullName>
    </recommendedName>
</protein>
<evidence type="ECO:0000256" key="8">
    <source>
        <dbReference type="ARBA" id="ARBA00023163"/>
    </source>
</evidence>
<dbReference type="InterPro" id="IPR011006">
    <property type="entry name" value="CheY-like_superfamily"/>
</dbReference>
<dbReference type="GO" id="GO:0005737">
    <property type="term" value="C:cytoplasm"/>
    <property type="evidence" value="ECO:0007669"/>
    <property type="project" value="UniProtKB-SubCell"/>
</dbReference>
<keyword evidence="7 9" id="KW-0010">Activator</keyword>
<sequence length="239" mass="27707">MNILIVEDDPMVGKINKQFAENTGLAETVSYAESVQEAKRYLEIEEYDLVLLDVFLPEKKGTSLLSWIRQKDLSVSVILITADKRPSTVEKALNWGASDYLVKPFTYERFQEALQKVFLIRKTLHNASDKEHRFEQKSLDSLFTSPGHPEHSSHTDDIHAPLLDKGLSTYTYSIITDKVQDYGRSFTAEELAVDLGISRVTVRRYLEYMYKNEILERHMEYGKPGRPLHFYRLRDGLER</sequence>
<keyword evidence="8 9" id="KW-0804">Transcription</keyword>
<evidence type="ECO:0000313" key="13">
    <source>
        <dbReference type="Proteomes" id="UP000002318"/>
    </source>
</evidence>
<dbReference type="InterPro" id="IPR048714">
    <property type="entry name" value="DpiA-like_HTH"/>
</dbReference>
<evidence type="ECO:0000256" key="4">
    <source>
        <dbReference type="ARBA" id="ARBA00023012"/>
    </source>
</evidence>
<dbReference type="RefSeq" id="WP_013256152.1">
    <property type="nucleotide sequence ID" value="NC_014364.1"/>
</dbReference>
<dbReference type="OrthoDB" id="341603at2"/>
<dbReference type="Pfam" id="PF00072">
    <property type="entry name" value="Response_reg"/>
    <property type="match status" value="1"/>
</dbReference>
<feature type="modified residue" description="4-aspartylphosphate" evidence="10">
    <location>
        <position position="53"/>
    </location>
</feature>
<dbReference type="GO" id="GO:0003700">
    <property type="term" value="F:DNA-binding transcription factor activity"/>
    <property type="evidence" value="ECO:0007669"/>
    <property type="project" value="InterPro"/>
</dbReference>
<dbReference type="PIRSF" id="PIRSF006171">
    <property type="entry name" value="RR_citrat_malat"/>
    <property type="match status" value="1"/>
</dbReference>
<evidence type="ECO:0000256" key="3">
    <source>
        <dbReference type="ARBA" id="ARBA00022553"/>
    </source>
</evidence>
<dbReference type="InterPro" id="IPR001789">
    <property type="entry name" value="Sig_transdc_resp-reg_receiver"/>
</dbReference>
<evidence type="ECO:0000256" key="2">
    <source>
        <dbReference type="ARBA" id="ARBA00022490"/>
    </source>
</evidence>
<dbReference type="GO" id="GO:0003677">
    <property type="term" value="F:DNA binding"/>
    <property type="evidence" value="ECO:0007669"/>
    <property type="project" value="UniProtKB-KW"/>
</dbReference>
<dbReference type="InterPro" id="IPR036390">
    <property type="entry name" value="WH_DNA-bd_sf"/>
</dbReference>
<evidence type="ECO:0000256" key="10">
    <source>
        <dbReference type="PROSITE-ProRule" id="PRU00169"/>
    </source>
</evidence>
<reference evidence="12 13" key="1">
    <citation type="journal article" date="2010" name="Stand. Genomic Sci.">
        <title>Complete genome sequence of Spirochaeta smaragdinae type strain (SEBR 4228).</title>
        <authorList>
            <person name="Mavromatis K."/>
            <person name="Yasawong M."/>
            <person name="Chertkov O."/>
            <person name="Lapidus A."/>
            <person name="Lucas S."/>
            <person name="Nolan M."/>
            <person name="Del Rio T.G."/>
            <person name="Tice H."/>
            <person name="Cheng J.F."/>
            <person name="Pitluck S."/>
            <person name="Liolios K."/>
            <person name="Ivanova N."/>
            <person name="Tapia R."/>
            <person name="Han C."/>
            <person name="Bruce D."/>
            <person name="Goodwin L."/>
            <person name="Pati A."/>
            <person name="Chen A."/>
            <person name="Palaniappan K."/>
            <person name="Land M."/>
            <person name="Hauser L."/>
            <person name="Chang Y.J."/>
            <person name="Jeffries C.D."/>
            <person name="Detter J.C."/>
            <person name="Rohde M."/>
            <person name="Brambilla E."/>
            <person name="Spring S."/>
            <person name="Goker M."/>
            <person name="Sikorski J."/>
            <person name="Woyke T."/>
            <person name="Bristow J."/>
            <person name="Eisen J.A."/>
            <person name="Markowitz V."/>
            <person name="Hugenholtz P."/>
            <person name="Klenk H.P."/>
            <person name="Kyrpides N.C."/>
        </authorList>
    </citation>
    <scope>NUCLEOTIDE SEQUENCE [LARGE SCALE GENOMIC DNA]</scope>
    <source>
        <strain evidence="13">DSM 11293 / JCM 15392 / SEBR 4228</strain>
    </source>
</reference>
<proteinExistence type="predicted"/>
<dbReference type="SUPFAM" id="SSF52172">
    <property type="entry name" value="CheY-like"/>
    <property type="match status" value="1"/>
</dbReference>
<organism evidence="12 13">
    <name type="scientific">Sediminispirochaeta smaragdinae (strain DSM 11293 / JCM 15392 / SEBR 4228)</name>
    <name type="common">Spirochaeta smaragdinae</name>
    <dbReference type="NCBI Taxonomy" id="573413"/>
    <lineage>
        <taxon>Bacteria</taxon>
        <taxon>Pseudomonadati</taxon>
        <taxon>Spirochaetota</taxon>
        <taxon>Spirochaetia</taxon>
        <taxon>Spirochaetales</taxon>
        <taxon>Spirochaetaceae</taxon>
        <taxon>Sediminispirochaeta</taxon>
    </lineage>
</organism>
<dbReference type="PANTHER" id="PTHR45526:SF1">
    <property type="entry name" value="TRANSCRIPTIONAL REGULATORY PROTEIN DCUR-RELATED"/>
    <property type="match status" value="1"/>
</dbReference>
<dbReference type="HOGENOM" id="CLU_000445_39_0_12"/>
<keyword evidence="4 9" id="KW-0902">Two-component regulatory system</keyword>
<accession>E1R7I8</accession>
<evidence type="ECO:0000256" key="7">
    <source>
        <dbReference type="ARBA" id="ARBA00023159"/>
    </source>
</evidence>
<dbReference type="KEGG" id="ssm:Spirs_3605"/>
<dbReference type="InterPro" id="IPR024187">
    <property type="entry name" value="Sig_transdc_resp-reg_cit/mal"/>
</dbReference>
<keyword evidence="3 10" id="KW-0597">Phosphoprotein</keyword>
<dbReference type="Pfam" id="PF20714">
    <property type="entry name" value="HTH_64"/>
    <property type="match status" value="1"/>
</dbReference>
<feature type="domain" description="Response regulatory" evidence="11">
    <location>
        <begin position="2"/>
        <end position="118"/>
    </location>
</feature>
<dbReference type="Gene3D" id="3.40.50.2300">
    <property type="match status" value="1"/>
</dbReference>
<dbReference type="SUPFAM" id="SSF46785">
    <property type="entry name" value="Winged helix' DNA-binding domain"/>
    <property type="match status" value="1"/>
</dbReference>
<gene>
    <name evidence="12" type="ordered locus">Spirs_3605</name>
</gene>
<evidence type="ECO:0000256" key="5">
    <source>
        <dbReference type="ARBA" id="ARBA00023015"/>
    </source>
</evidence>
<dbReference type="GO" id="GO:0000156">
    <property type="term" value="F:phosphorelay response regulator activity"/>
    <property type="evidence" value="ECO:0007669"/>
    <property type="project" value="TreeGrafter"/>
</dbReference>
<evidence type="ECO:0000256" key="6">
    <source>
        <dbReference type="ARBA" id="ARBA00023125"/>
    </source>
</evidence>
<keyword evidence="5 9" id="KW-0805">Transcription regulation</keyword>
<keyword evidence="6 9" id="KW-0238">DNA-binding</keyword>
<dbReference type="EMBL" id="CP002116">
    <property type="protein sequence ID" value="ADK82693.1"/>
    <property type="molecule type" value="Genomic_DNA"/>
</dbReference>